<keyword evidence="3" id="KW-1185">Reference proteome</keyword>
<comment type="caution">
    <text evidence="2">The sequence shown here is derived from an EMBL/GenBank/DDBJ whole genome shotgun (WGS) entry which is preliminary data.</text>
</comment>
<proteinExistence type="predicted"/>
<keyword evidence="1" id="KW-0472">Membrane</keyword>
<dbReference type="Pfam" id="PF11196">
    <property type="entry name" value="DUF2834"/>
    <property type="match status" value="1"/>
</dbReference>
<reference evidence="2 3" key="1">
    <citation type="journal article" date="2024" name="Science">
        <title>Giant polyketide synthase enzymes in the biosynthesis of giant marine polyether toxins.</title>
        <authorList>
            <person name="Fallon T.R."/>
            <person name="Shende V.V."/>
            <person name="Wierzbicki I.H."/>
            <person name="Pendleton A.L."/>
            <person name="Watervoot N.F."/>
            <person name="Auber R.P."/>
            <person name="Gonzalez D.J."/>
            <person name="Wisecaver J.H."/>
            <person name="Moore B.S."/>
        </authorList>
    </citation>
    <scope>NUCLEOTIDE SEQUENCE [LARGE SCALE GENOMIC DNA]</scope>
    <source>
        <strain evidence="2 3">12B1</strain>
    </source>
</reference>
<protein>
    <recommendedName>
        <fullName evidence="4">DUF2834 domain-containing protein</fullName>
    </recommendedName>
</protein>
<feature type="transmembrane region" description="Helical" evidence="1">
    <location>
        <begin position="27"/>
        <end position="48"/>
    </location>
</feature>
<feature type="transmembrane region" description="Helical" evidence="1">
    <location>
        <begin position="139"/>
        <end position="163"/>
    </location>
</feature>
<feature type="transmembrane region" description="Helical" evidence="1">
    <location>
        <begin position="68"/>
        <end position="85"/>
    </location>
</feature>
<accession>A0AB34K0J0</accession>
<evidence type="ECO:0000313" key="3">
    <source>
        <dbReference type="Proteomes" id="UP001515480"/>
    </source>
</evidence>
<dbReference type="InterPro" id="IPR021362">
    <property type="entry name" value="DUF2834"/>
</dbReference>
<keyword evidence="1" id="KW-1133">Transmembrane helix</keyword>
<evidence type="ECO:0000256" key="1">
    <source>
        <dbReference type="SAM" id="Phobius"/>
    </source>
</evidence>
<gene>
    <name evidence="2" type="ORF">AB1Y20_020823</name>
</gene>
<feature type="transmembrane region" description="Helical" evidence="1">
    <location>
        <begin position="97"/>
        <end position="118"/>
    </location>
</feature>
<evidence type="ECO:0000313" key="2">
    <source>
        <dbReference type="EMBL" id="KAL1525999.1"/>
    </source>
</evidence>
<evidence type="ECO:0008006" key="4">
    <source>
        <dbReference type="Google" id="ProtNLM"/>
    </source>
</evidence>
<organism evidence="2 3">
    <name type="scientific">Prymnesium parvum</name>
    <name type="common">Toxic golden alga</name>
    <dbReference type="NCBI Taxonomy" id="97485"/>
    <lineage>
        <taxon>Eukaryota</taxon>
        <taxon>Haptista</taxon>
        <taxon>Haptophyta</taxon>
        <taxon>Prymnesiophyceae</taxon>
        <taxon>Prymnesiales</taxon>
        <taxon>Prymnesiaceae</taxon>
        <taxon>Prymnesium</taxon>
    </lineage>
</organism>
<dbReference type="EMBL" id="JBGBPQ010000004">
    <property type="protein sequence ID" value="KAL1525999.1"/>
    <property type="molecule type" value="Genomic_DNA"/>
</dbReference>
<dbReference type="Proteomes" id="UP001515480">
    <property type="component" value="Unassembled WGS sequence"/>
</dbReference>
<dbReference type="AlphaFoldDB" id="A0AB34K0J0"/>
<keyword evidence="1" id="KW-0812">Transmembrane</keyword>
<name>A0AB34K0J0_PRYPA</name>
<sequence length="173" mass="18759">MRLLSAYDPLLQPASKFFSSLDTPGTLLVAALLALAAVAMALPPYFGYRYRGNFWTALFGSSDAMTSVSIDIFIVAAAFLLWAAHDVRTLRLSAATFAGLCAGLAIALAMPVPLYLAARTVRQAQMGKQARDDEEEVPLHRICWLCPLSIFVVAGVVSQVIFITNVENLQRGH</sequence>